<dbReference type="GO" id="GO:0003700">
    <property type="term" value="F:DNA-binding transcription factor activity"/>
    <property type="evidence" value="ECO:0007669"/>
    <property type="project" value="InterPro"/>
</dbReference>
<protein>
    <recommendedName>
        <fullName evidence="3">C2H2-type domain-containing protein</fullName>
    </recommendedName>
</protein>
<dbReference type="GO" id="GO:0008270">
    <property type="term" value="F:zinc ion binding"/>
    <property type="evidence" value="ECO:0007669"/>
    <property type="project" value="UniProtKB-KW"/>
</dbReference>
<dbReference type="PANTHER" id="PTHR45730">
    <property type="entry name" value="ZINC FINGER PROTEIN JAGGED"/>
    <property type="match status" value="1"/>
</dbReference>
<feature type="domain" description="C2H2-type" evidence="3">
    <location>
        <begin position="45"/>
        <end position="72"/>
    </location>
</feature>
<accession>A0A9D5H7N2</accession>
<dbReference type="InterPro" id="IPR045320">
    <property type="entry name" value="JAGGED/SL1-like"/>
</dbReference>
<evidence type="ECO:0000256" key="2">
    <source>
        <dbReference type="SAM" id="MobiDB-lite"/>
    </source>
</evidence>
<keyword evidence="1" id="KW-0863">Zinc-finger</keyword>
<dbReference type="AlphaFoldDB" id="A0A9D5H7N2"/>
<proteinExistence type="predicted"/>
<evidence type="ECO:0000256" key="1">
    <source>
        <dbReference type="PROSITE-ProRule" id="PRU00042"/>
    </source>
</evidence>
<dbReference type="InterPro" id="IPR036236">
    <property type="entry name" value="Znf_C2H2_sf"/>
</dbReference>
<evidence type="ECO:0000259" key="3">
    <source>
        <dbReference type="PROSITE" id="PS50157"/>
    </source>
</evidence>
<organism evidence="4 5">
    <name type="scientific">Dioscorea zingiberensis</name>
    <dbReference type="NCBI Taxonomy" id="325984"/>
    <lineage>
        <taxon>Eukaryota</taxon>
        <taxon>Viridiplantae</taxon>
        <taxon>Streptophyta</taxon>
        <taxon>Embryophyta</taxon>
        <taxon>Tracheophyta</taxon>
        <taxon>Spermatophyta</taxon>
        <taxon>Magnoliopsida</taxon>
        <taxon>Liliopsida</taxon>
        <taxon>Dioscoreales</taxon>
        <taxon>Dioscoreaceae</taxon>
        <taxon>Dioscorea</taxon>
    </lineage>
</organism>
<feature type="region of interest" description="Disordered" evidence="2">
    <location>
        <begin position="1"/>
        <end position="37"/>
    </location>
</feature>
<sequence>METNSQEPAPSSSQLHPSLDLSLTLAPSSPPPSPNAGVDQSMRLFPCLFCDKKFLKSQALGGHQNAHKKERSNGLSSPLLHPSPFLITSHSSSYYPAVRQESFGSYGLAPRLATHHSFLASTREWCQEGPSETTDLLNWQMSSHHKPLSIDAAAVDCVTAAASSVVSSSSCPSTDRVLIPSSQSWDVEPSILLVLKRNLTFG</sequence>
<dbReference type="SUPFAM" id="SSF57667">
    <property type="entry name" value="beta-beta-alpha zinc fingers"/>
    <property type="match status" value="1"/>
</dbReference>
<keyword evidence="1" id="KW-0862">Zinc</keyword>
<feature type="compositionally biased region" description="Low complexity" evidence="2">
    <location>
        <begin position="17"/>
        <end position="27"/>
    </location>
</feature>
<dbReference type="PROSITE" id="PS00028">
    <property type="entry name" value="ZINC_FINGER_C2H2_1"/>
    <property type="match status" value="1"/>
</dbReference>
<dbReference type="InterPro" id="IPR013087">
    <property type="entry name" value="Znf_C2H2_type"/>
</dbReference>
<name>A0A9D5H7N2_9LILI</name>
<dbReference type="PROSITE" id="PS50157">
    <property type="entry name" value="ZINC_FINGER_C2H2_2"/>
    <property type="match status" value="1"/>
</dbReference>
<dbReference type="EMBL" id="JAGGNH010000008">
    <property type="protein sequence ID" value="KAJ0966319.1"/>
    <property type="molecule type" value="Genomic_DNA"/>
</dbReference>
<dbReference type="Gene3D" id="3.30.160.60">
    <property type="entry name" value="Classic Zinc Finger"/>
    <property type="match status" value="1"/>
</dbReference>
<reference evidence="4" key="1">
    <citation type="submission" date="2021-03" db="EMBL/GenBank/DDBJ databases">
        <authorList>
            <person name="Li Z."/>
            <person name="Yang C."/>
        </authorList>
    </citation>
    <scope>NUCLEOTIDE SEQUENCE</scope>
    <source>
        <strain evidence="4">Dzin_1.0</strain>
        <tissue evidence="4">Leaf</tissue>
    </source>
</reference>
<feature type="compositionally biased region" description="Polar residues" evidence="2">
    <location>
        <begin position="1"/>
        <end position="16"/>
    </location>
</feature>
<reference evidence="4" key="2">
    <citation type="journal article" date="2022" name="Hortic Res">
        <title>The genome of Dioscorea zingiberensis sheds light on the biosynthesis, origin and evolution of the medicinally important diosgenin saponins.</title>
        <authorList>
            <person name="Li Y."/>
            <person name="Tan C."/>
            <person name="Li Z."/>
            <person name="Guo J."/>
            <person name="Li S."/>
            <person name="Chen X."/>
            <person name="Wang C."/>
            <person name="Dai X."/>
            <person name="Yang H."/>
            <person name="Song W."/>
            <person name="Hou L."/>
            <person name="Xu J."/>
            <person name="Tong Z."/>
            <person name="Xu A."/>
            <person name="Yuan X."/>
            <person name="Wang W."/>
            <person name="Yang Q."/>
            <person name="Chen L."/>
            <person name="Sun Z."/>
            <person name="Wang K."/>
            <person name="Pan B."/>
            <person name="Chen J."/>
            <person name="Bao Y."/>
            <person name="Liu F."/>
            <person name="Qi X."/>
            <person name="Gang D.R."/>
            <person name="Wen J."/>
            <person name="Li J."/>
        </authorList>
    </citation>
    <scope>NUCLEOTIDE SEQUENCE</scope>
    <source>
        <strain evidence="4">Dzin_1.0</strain>
    </source>
</reference>
<evidence type="ECO:0000313" key="4">
    <source>
        <dbReference type="EMBL" id="KAJ0966319.1"/>
    </source>
</evidence>
<dbReference type="PANTHER" id="PTHR45730:SF50">
    <property type="entry name" value="OS12G0617000 PROTEIN"/>
    <property type="match status" value="1"/>
</dbReference>
<dbReference type="OrthoDB" id="1915958at2759"/>
<dbReference type="Proteomes" id="UP001085076">
    <property type="component" value="Miscellaneous, Linkage group lg08"/>
</dbReference>
<evidence type="ECO:0000313" key="5">
    <source>
        <dbReference type="Proteomes" id="UP001085076"/>
    </source>
</evidence>
<keyword evidence="5" id="KW-1185">Reference proteome</keyword>
<keyword evidence="1" id="KW-0479">Metal-binding</keyword>
<gene>
    <name evidence="4" type="ORF">J5N97_027457</name>
</gene>
<comment type="caution">
    <text evidence="4">The sequence shown here is derived from an EMBL/GenBank/DDBJ whole genome shotgun (WGS) entry which is preliminary data.</text>
</comment>